<dbReference type="PANTHER" id="PTHR11705">
    <property type="entry name" value="PROTEASE FAMILY M14 CARBOXYPEPTIDASE A,B"/>
    <property type="match status" value="1"/>
</dbReference>
<dbReference type="Pfam" id="PF00246">
    <property type="entry name" value="Peptidase_M14"/>
    <property type="match status" value="1"/>
</dbReference>
<dbReference type="GO" id="GO:0006508">
    <property type="term" value="P:proteolysis"/>
    <property type="evidence" value="ECO:0007669"/>
    <property type="project" value="UniProtKB-KW"/>
</dbReference>
<dbReference type="FunFam" id="3.40.630.10:FF:000219">
    <property type="entry name" value="Uncharacterized protein"/>
    <property type="match status" value="1"/>
</dbReference>
<organism evidence="16 17">
    <name type="scientific">Batrachochytrium dendrobatidis (strain JEL423)</name>
    <dbReference type="NCBI Taxonomy" id="403673"/>
    <lineage>
        <taxon>Eukaryota</taxon>
        <taxon>Fungi</taxon>
        <taxon>Fungi incertae sedis</taxon>
        <taxon>Chytridiomycota</taxon>
        <taxon>Chytridiomycota incertae sedis</taxon>
        <taxon>Chytridiomycetes</taxon>
        <taxon>Rhizophydiales</taxon>
        <taxon>Rhizophydiales incertae sedis</taxon>
        <taxon>Batrachochytrium</taxon>
    </lineage>
</organism>
<dbReference type="OrthoDB" id="3626597at2759"/>
<evidence type="ECO:0000256" key="11">
    <source>
        <dbReference type="ARBA" id="ARBA00023049"/>
    </source>
</evidence>
<dbReference type="GO" id="GO:0005615">
    <property type="term" value="C:extracellular space"/>
    <property type="evidence" value="ECO:0007669"/>
    <property type="project" value="TreeGrafter"/>
</dbReference>
<evidence type="ECO:0000256" key="4">
    <source>
        <dbReference type="ARBA" id="ARBA00022645"/>
    </source>
</evidence>
<dbReference type="GO" id="GO:0004181">
    <property type="term" value="F:metallocarboxypeptidase activity"/>
    <property type="evidence" value="ECO:0007669"/>
    <property type="project" value="InterPro"/>
</dbReference>
<evidence type="ECO:0000256" key="12">
    <source>
        <dbReference type="ARBA" id="ARBA00023145"/>
    </source>
</evidence>
<dbReference type="Proteomes" id="UP000077115">
    <property type="component" value="Unassembled WGS sequence"/>
</dbReference>
<evidence type="ECO:0000256" key="2">
    <source>
        <dbReference type="ARBA" id="ARBA00003091"/>
    </source>
</evidence>
<dbReference type="PROSITE" id="PS52035">
    <property type="entry name" value="PEPTIDASE_M14"/>
    <property type="match status" value="1"/>
</dbReference>
<evidence type="ECO:0000259" key="15">
    <source>
        <dbReference type="PROSITE" id="PS52035"/>
    </source>
</evidence>
<evidence type="ECO:0000256" key="9">
    <source>
        <dbReference type="ARBA" id="ARBA00022833"/>
    </source>
</evidence>
<keyword evidence="8" id="KW-0378">Hydrolase</keyword>
<dbReference type="STRING" id="403673.A0A177WPT1"/>
<comment type="similarity">
    <text evidence="3 14">Belongs to the peptidase M14 family.</text>
</comment>
<accession>A0A177WPT1</accession>
<dbReference type="Gene3D" id="3.30.70.340">
    <property type="entry name" value="Metallocarboxypeptidase-like"/>
    <property type="match status" value="1"/>
</dbReference>
<reference evidence="16 17" key="2">
    <citation type="submission" date="2016-05" db="EMBL/GenBank/DDBJ databases">
        <title>Lineage-specific infection strategies underlie the spectrum of fungal disease in amphibians.</title>
        <authorList>
            <person name="Cuomo C.A."/>
            <person name="Farrer R.A."/>
            <person name="James T."/>
            <person name="Longcore J."/>
            <person name="Birren B."/>
        </authorList>
    </citation>
    <scope>NUCLEOTIDE SEQUENCE [LARGE SCALE GENOMIC DNA]</scope>
    <source>
        <strain evidence="16 17">JEL423</strain>
    </source>
</reference>
<dbReference type="SUPFAM" id="SSF54897">
    <property type="entry name" value="Protease propeptides/inhibitors"/>
    <property type="match status" value="1"/>
</dbReference>
<dbReference type="SUPFAM" id="SSF53187">
    <property type="entry name" value="Zn-dependent exopeptidases"/>
    <property type="match status" value="1"/>
</dbReference>
<dbReference type="Pfam" id="PF02244">
    <property type="entry name" value="Propep_M14"/>
    <property type="match status" value="1"/>
</dbReference>
<dbReference type="Gene3D" id="3.40.630.10">
    <property type="entry name" value="Zn peptidases"/>
    <property type="match status" value="1"/>
</dbReference>
<evidence type="ECO:0000256" key="14">
    <source>
        <dbReference type="PROSITE-ProRule" id="PRU01379"/>
    </source>
</evidence>
<dbReference type="PANTHER" id="PTHR11705:SF143">
    <property type="entry name" value="SLL0236 PROTEIN"/>
    <property type="match status" value="1"/>
</dbReference>
<dbReference type="EMBL" id="DS022306">
    <property type="protein sequence ID" value="OAJ41882.1"/>
    <property type="molecule type" value="Genomic_DNA"/>
</dbReference>
<dbReference type="PROSITE" id="PS00132">
    <property type="entry name" value="CARBOXYPEPT_ZN_1"/>
    <property type="match status" value="1"/>
</dbReference>
<keyword evidence="9" id="KW-0862">Zinc</keyword>
<keyword evidence="12" id="KW-0865">Zymogen</keyword>
<keyword evidence="13" id="KW-1015">Disulfide bond</keyword>
<keyword evidence="11" id="KW-0482">Metalloprotease</keyword>
<feature type="domain" description="Peptidase M14" evidence="15">
    <location>
        <begin position="133"/>
        <end position="421"/>
    </location>
</feature>
<dbReference type="InterPro" id="IPR036990">
    <property type="entry name" value="M14A-like_propep"/>
</dbReference>
<evidence type="ECO:0000313" key="16">
    <source>
        <dbReference type="EMBL" id="OAJ41882.1"/>
    </source>
</evidence>
<dbReference type="AlphaFoldDB" id="A0A177WPT1"/>
<dbReference type="CDD" id="cd03860">
    <property type="entry name" value="M14_CP_A-B_like"/>
    <property type="match status" value="1"/>
</dbReference>
<sequence length="422" mass="46374">MKLISSVLVGMLTFASFVVSTPIYTVVSYDGYKIYKVKIESDYEAGLIREILEDIQLGVKSWNKVAIGSEAHLQVAPSSQDRFISKLEGVPHSIMIENLQQNIDVEYARTRQNSERLSSLFARDGSLALTAKEIFTDYQDQNVLVAFIASLPGVTQFSLGKTYEGRDITGFTFGTGSKNIVFNGGIHAREWIAPAAATYITHYLTGGSADAVALLKTYTFTVIPVLNPDGYAYSRSTDRMWRKNREPNKNPNCVGTDPNRNFPYKWGFEKGSFDQCSETYRGSSAGSTAEAKALIGYMKKVKNVASYIDIHSFGNMLLFPYGYTCANVPEPDYSNLVKASKVATDALYAVHGEKFVSGPACSTIYPTNGDTTDYTYSLGITYSFTFELRGGGHEGFDLPAEEIVPSSEEATAALVALWKSIS</sequence>
<evidence type="ECO:0000256" key="13">
    <source>
        <dbReference type="ARBA" id="ARBA00023157"/>
    </source>
</evidence>
<keyword evidence="7" id="KW-0732">Signal</keyword>
<evidence type="ECO:0000256" key="7">
    <source>
        <dbReference type="ARBA" id="ARBA00022729"/>
    </source>
</evidence>
<dbReference type="VEuPathDB" id="FungiDB:BDEG_25416"/>
<evidence type="ECO:0000256" key="5">
    <source>
        <dbReference type="ARBA" id="ARBA00022670"/>
    </source>
</evidence>
<keyword evidence="6" id="KW-0479">Metal-binding</keyword>
<feature type="active site" description="Proton donor/acceptor" evidence="14">
    <location>
        <position position="387"/>
    </location>
</feature>
<reference evidence="16 17" key="1">
    <citation type="submission" date="2006-10" db="EMBL/GenBank/DDBJ databases">
        <title>The Genome Sequence of Batrachochytrium dendrobatidis JEL423.</title>
        <authorList>
            <consortium name="The Broad Institute Genome Sequencing Platform"/>
            <person name="Birren B."/>
            <person name="Lander E."/>
            <person name="Galagan J."/>
            <person name="Cuomo C."/>
            <person name="Devon K."/>
            <person name="Jaffe D."/>
            <person name="Butler J."/>
            <person name="Alvarez P."/>
            <person name="Gnerre S."/>
            <person name="Grabherr M."/>
            <person name="Kleber M."/>
            <person name="Mauceli E."/>
            <person name="Brockman W."/>
            <person name="Young S."/>
            <person name="LaButti K."/>
            <person name="Sykes S."/>
            <person name="DeCaprio D."/>
            <person name="Crawford M."/>
            <person name="Koehrsen M."/>
            <person name="Engels R."/>
            <person name="Montgomery P."/>
            <person name="Pearson M."/>
            <person name="Howarth C."/>
            <person name="Larson L."/>
            <person name="White J."/>
            <person name="O'Leary S."/>
            <person name="Kodira C."/>
            <person name="Zeng Q."/>
            <person name="Yandava C."/>
            <person name="Alvarado L."/>
            <person name="Longcore J."/>
            <person name="James T."/>
        </authorList>
    </citation>
    <scope>NUCLEOTIDE SEQUENCE [LARGE SCALE GENOMIC DNA]</scope>
    <source>
        <strain evidence="16 17">JEL423</strain>
    </source>
</reference>
<comment type="function">
    <text evidence="2">Extracellular metalloprotease that contributes to pathogenicity.</text>
</comment>
<keyword evidence="5" id="KW-0645">Protease</keyword>
<dbReference type="eggNOG" id="KOG2650">
    <property type="taxonomic scope" value="Eukaryota"/>
</dbReference>
<dbReference type="PRINTS" id="PR00765">
    <property type="entry name" value="CRBOXYPTASEA"/>
</dbReference>
<dbReference type="InterPro" id="IPR003146">
    <property type="entry name" value="M14A_act_pep"/>
</dbReference>
<proteinExistence type="inferred from homology"/>
<keyword evidence="10" id="KW-0843">Virulence</keyword>
<evidence type="ECO:0000256" key="1">
    <source>
        <dbReference type="ARBA" id="ARBA00001947"/>
    </source>
</evidence>
<protein>
    <recommendedName>
        <fullName evidence="15">Peptidase M14 domain-containing protein</fullName>
    </recommendedName>
</protein>
<dbReference type="InterPro" id="IPR057246">
    <property type="entry name" value="CARBOXYPEPT_ZN_1"/>
</dbReference>
<evidence type="ECO:0000256" key="6">
    <source>
        <dbReference type="ARBA" id="ARBA00022723"/>
    </source>
</evidence>
<evidence type="ECO:0000313" key="17">
    <source>
        <dbReference type="Proteomes" id="UP000077115"/>
    </source>
</evidence>
<dbReference type="GO" id="GO:0008270">
    <property type="term" value="F:zinc ion binding"/>
    <property type="evidence" value="ECO:0007669"/>
    <property type="project" value="InterPro"/>
</dbReference>
<dbReference type="InterPro" id="IPR000834">
    <property type="entry name" value="Peptidase_M14"/>
</dbReference>
<evidence type="ECO:0000256" key="8">
    <source>
        <dbReference type="ARBA" id="ARBA00022801"/>
    </source>
</evidence>
<comment type="cofactor">
    <cofactor evidence="1">
        <name>Zn(2+)</name>
        <dbReference type="ChEBI" id="CHEBI:29105"/>
    </cofactor>
</comment>
<evidence type="ECO:0000256" key="10">
    <source>
        <dbReference type="ARBA" id="ARBA00023026"/>
    </source>
</evidence>
<name>A0A177WPT1_BATDL</name>
<dbReference type="SMART" id="SM00631">
    <property type="entry name" value="Zn_pept"/>
    <property type="match status" value="1"/>
</dbReference>
<gene>
    <name evidence="16" type="ORF">BDEG_25416</name>
</gene>
<keyword evidence="4" id="KW-0121">Carboxypeptidase</keyword>
<evidence type="ECO:0000256" key="3">
    <source>
        <dbReference type="ARBA" id="ARBA00005988"/>
    </source>
</evidence>